<protein>
    <submittedName>
        <fullName evidence="1">Uncharacterized protein</fullName>
    </submittedName>
</protein>
<dbReference type="HOGENOM" id="CLU_1713090_0_0_1"/>
<dbReference type="KEGG" id="bsc:COCSADRAFT_184122"/>
<dbReference type="GeneID" id="19133446"/>
<dbReference type="Proteomes" id="UP000016934">
    <property type="component" value="Unassembled WGS sequence"/>
</dbReference>
<reference evidence="2" key="2">
    <citation type="journal article" date="2013" name="PLoS Genet.">
        <title>Comparative genome structure, secondary metabolite, and effector coding capacity across Cochliobolus pathogens.</title>
        <authorList>
            <person name="Condon B.J."/>
            <person name="Leng Y."/>
            <person name="Wu D."/>
            <person name="Bushley K.E."/>
            <person name="Ohm R.A."/>
            <person name="Otillar R."/>
            <person name="Martin J."/>
            <person name="Schackwitz W."/>
            <person name="Grimwood J."/>
            <person name="MohdZainudin N."/>
            <person name="Xue C."/>
            <person name="Wang R."/>
            <person name="Manning V.A."/>
            <person name="Dhillon B."/>
            <person name="Tu Z.J."/>
            <person name="Steffenson B.J."/>
            <person name="Salamov A."/>
            <person name="Sun H."/>
            <person name="Lowry S."/>
            <person name="LaButti K."/>
            <person name="Han J."/>
            <person name="Copeland A."/>
            <person name="Lindquist E."/>
            <person name="Barry K."/>
            <person name="Schmutz J."/>
            <person name="Baker S.E."/>
            <person name="Ciuffetti L.M."/>
            <person name="Grigoriev I.V."/>
            <person name="Zhong S."/>
            <person name="Turgeon B.G."/>
        </authorList>
    </citation>
    <scope>NUCLEOTIDE SEQUENCE [LARGE SCALE GENOMIC DNA]</scope>
    <source>
        <strain evidence="2">ND90Pr / ATCC 201652</strain>
    </source>
</reference>
<keyword evidence="2" id="KW-1185">Reference proteome</keyword>
<accession>M2SFP5</accession>
<dbReference type="RefSeq" id="XP_007703550.1">
    <property type="nucleotide sequence ID" value="XM_007705360.1"/>
</dbReference>
<dbReference type="AlphaFoldDB" id="M2SFP5"/>
<organism evidence="1 2">
    <name type="scientific">Cochliobolus sativus (strain ND90Pr / ATCC 201652)</name>
    <name type="common">Common root rot and spot blotch fungus</name>
    <name type="synonym">Bipolaris sorokiniana</name>
    <dbReference type="NCBI Taxonomy" id="665912"/>
    <lineage>
        <taxon>Eukaryota</taxon>
        <taxon>Fungi</taxon>
        <taxon>Dikarya</taxon>
        <taxon>Ascomycota</taxon>
        <taxon>Pezizomycotina</taxon>
        <taxon>Dothideomycetes</taxon>
        <taxon>Pleosporomycetidae</taxon>
        <taxon>Pleosporales</taxon>
        <taxon>Pleosporineae</taxon>
        <taxon>Pleosporaceae</taxon>
        <taxon>Bipolaris</taxon>
    </lineage>
</organism>
<sequence>MCKHLIYTPRDQCSICIEEEKSAPFEGSTPIPKVEEKPEVSFNNLGPIQKDDQDCHGQWNNLRDYKALSDVDSITSHWRLDDLDEALGPKPTVPSSLHTSLSTLYPTACSSKLQSQRPGRILFHHQRKKFSTIPMKMGLVPLQRCTTPTLHTT</sequence>
<dbReference type="EMBL" id="KB445649">
    <property type="protein sequence ID" value="EMD61265.1"/>
    <property type="molecule type" value="Genomic_DNA"/>
</dbReference>
<gene>
    <name evidence="1" type="ORF">COCSADRAFT_184122</name>
</gene>
<dbReference type="OrthoDB" id="3687864at2759"/>
<evidence type="ECO:0000313" key="1">
    <source>
        <dbReference type="EMBL" id="EMD61265.1"/>
    </source>
</evidence>
<evidence type="ECO:0000313" key="2">
    <source>
        <dbReference type="Proteomes" id="UP000016934"/>
    </source>
</evidence>
<proteinExistence type="predicted"/>
<name>M2SFP5_COCSN</name>
<reference evidence="1 2" key="1">
    <citation type="journal article" date="2012" name="PLoS Pathog.">
        <title>Diverse lifestyles and strategies of plant pathogenesis encoded in the genomes of eighteen Dothideomycetes fungi.</title>
        <authorList>
            <person name="Ohm R.A."/>
            <person name="Feau N."/>
            <person name="Henrissat B."/>
            <person name="Schoch C.L."/>
            <person name="Horwitz B.A."/>
            <person name="Barry K.W."/>
            <person name="Condon B.J."/>
            <person name="Copeland A.C."/>
            <person name="Dhillon B."/>
            <person name="Glaser F."/>
            <person name="Hesse C.N."/>
            <person name="Kosti I."/>
            <person name="LaButti K."/>
            <person name="Lindquist E.A."/>
            <person name="Lucas S."/>
            <person name="Salamov A.A."/>
            <person name="Bradshaw R.E."/>
            <person name="Ciuffetti L."/>
            <person name="Hamelin R.C."/>
            <person name="Kema G.H.J."/>
            <person name="Lawrence C."/>
            <person name="Scott J.A."/>
            <person name="Spatafora J.W."/>
            <person name="Turgeon B.G."/>
            <person name="de Wit P.J.G.M."/>
            <person name="Zhong S."/>
            <person name="Goodwin S.B."/>
            <person name="Grigoriev I.V."/>
        </authorList>
    </citation>
    <scope>NUCLEOTIDE SEQUENCE [LARGE SCALE GENOMIC DNA]</scope>
    <source>
        <strain evidence="2">ND90Pr / ATCC 201652</strain>
    </source>
</reference>